<dbReference type="GeneID" id="5721431"/>
<proteinExistence type="predicted"/>
<evidence type="ECO:0000313" key="4">
    <source>
        <dbReference type="Proteomes" id="UP000006906"/>
    </source>
</evidence>
<reference evidence="2" key="2">
    <citation type="submission" date="2017-07" db="EMBL/GenBank/DDBJ databases">
        <title>WGS assembly of Chlamydomonas reinhardtii.</title>
        <authorList>
            <consortium name="Chlamydomonas Annotation Team"/>
            <consortium name="JGI Annotation Team"/>
            <person name="Merchant S.S."/>
            <person name="Prochnik S.E."/>
            <person name="Vallon O."/>
            <person name="Harris E.H."/>
            <person name="Karpowicz S.J."/>
            <person name="Witman G.B."/>
            <person name="Terry A."/>
            <person name="Salamov A."/>
            <person name="Fritz-Laylin L.K."/>
            <person name="Marechal-Drouard L."/>
            <person name="Marshall W.F."/>
            <person name="Qu L.H."/>
            <person name="Nelson D.R."/>
            <person name="Sanderfoot A.A."/>
            <person name="Spalding M.H."/>
            <person name="Kapitonov V.V."/>
            <person name="Ren Q."/>
            <person name="Ferris P."/>
            <person name="Lindquist E."/>
            <person name="Shapiro H."/>
            <person name="Lucas S.M."/>
            <person name="Grimwood J."/>
            <person name="Schmutz J."/>
            <person name="Grigoriev I.V."/>
            <person name="Rokhsar D.S."/>
        </authorList>
    </citation>
    <scope>NUCLEOTIDE SEQUENCE</scope>
    <source>
        <strain evidence="2">CC-503 cw92 mt+</strain>
    </source>
</reference>
<feature type="compositionally biased region" description="Polar residues" evidence="1">
    <location>
        <begin position="1"/>
        <end position="12"/>
    </location>
</feature>
<evidence type="ECO:0000313" key="2">
    <source>
        <dbReference type="EMBL" id="PNW72302.1"/>
    </source>
</evidence>
<sequence length="367" mass="40359">MQALGQSRQLQASPGRHRHLALRRGIPRRHVTAGSSGNSTQPASALQSTEARLLEEVLGELRTLNGRVSKLNKSVQRLETRVGDLYEFTSLPIIGAHFTTDFAESTEIRCAANLVDHILSLALNLDLPALKQRSVLISILEDYVLKDRAGLRAAVKSLIDEACDEAGVCMVALPSSFASCSWDDIRSCLTELQLGYSSSGKDDDRINNLLRLVDALETGMPPKPLPGFIEMATAMAGGFCSSRITLDCRGRIDVRDTYIEFHIGAFKAPTDGLPETCRALKRAAALFVWAYRVLEPHIHTHTAGSTERDVEAIGYAFMVGKVAPQDALLKLYDDFTVDMAGRRMPGEIAYRYFSVRPTGLHEHYAKS</sequence>
<accession>A0A2K3CVJ8</accession>
<gene>
    <name evidence="3" type="ORF">CHLRE_11g476351v5</name>
    <name evidence="2" type="ORF">CHLRE_16g673850v5</name>
</gene>
<organism evidence="2 4">
    <name type="scientific">Chlamydomonas reinhardtii</name>
    <name type="common">Chlamydomonas smithii</name>
    <dbReference type="NCBI Taxonomy" id="3055"/>
    <lineage>
        <taxon>Eukaryota</taxon>
        <taxon>Viridiplantae</taxon>
        <taxon>Chlorophyta</taxon>
        <taxon>core chlorophytes</taxon>
        <taxon>Chlorophyceae</taxon>
        <taxon>CS clade</taxon>
        <taxon>Chlamydomonadales</taxon>
        <taxon>Chlamydomonadaceae</taxon>
        <taxon>Chlamydomonas</taxon>
    </lineage>
</organism>
<keyword evidence="4" id="KW-1185">Reference proteome</keyword>
<dbReference type="EMBL" id="CM008972">
    <property type="protein sequence ID" value="PNW76792.1"/>
    <property type="molecule type" value="Genomic_DNA"/>
</dbReference>
<reference evidence="2 4" key="1">
    <citation type="journal article" date="2007" name="Science">
        <title>The Chlamydomonas genome reveals the evolution of key animal and plant functions.</title>
        <authorList>
            <person name="Merchant S.S."/>
            <person name="Prochnik S.E."/>
            <person name="Vallon O."/>
            <person name="Harris E.H."/>
            <person name="Karpowicz S.J."/>
            <person name="Witman G.B."/>
            <person name="Terry A."/>
            <person name="Salamov A."/>
            <person name="Fritz-Laylin L.K."/>
            <person name="Marechal-Drouard L."/>
            <person name="Marshall W.F."/>
            <person name="Qu L.H."/>
            <person name="Nelson D.R."/>
            <person name="Sanderfoot A.A."/>
            <person name="Spalding M.H."/>
            <person name="Kapitonov V.V."/>
            <person name="Ren Q."/>
            <person name="Ferris P."/>
            <person name="Lindquist E."/>
            <person name="Shapiro H."/>
            <person name="Lucas S.M."/>
            <person name="Grimwood J."/>
            <person name="Schmutz J."/>
            <person name="Cardol P."/>
            <person name="Cerutti H."/>
            <person name="Chanfreau G."/>
            <person name="Chen C.L."/>
            <person name="Cognat V."/>
            <person name="Croft M.T."/>
            <person name="Dent R."/>
            <person name="Dutcher S."/>
            <person name="Fernandez E."/>
            <person name="Fukuzawa H."/>
            <person name="Gonzalez-Ballester D."/>
            <person name="Gonzalez-Halphen D."/>
            <person name="Hallmann A."/>
            <person name="Hanikenne M."/>
            <person name="Hippler M."/>
            <person name="Inwood W."/>
            <person name="Jabbari K."/>
            <person name="Kalanon M."/>
            <person name="Kuras R."/>
            <person name="Lefebvre P.A."/>
            <person name="Lemaire S.D."/>
            <person name="Lobanov A.V."/>
            <person name="Lohr M."/>
            <person name="Manuell A."/>
            <person name="Meier I."/>
            <person name="Mets L."/>
            <person name="Mittag M."/>
            <person name="Mittelmeier T."/>
            <person name="Moroney J.V."/>
            <person name="Moseley J."/>
            <person name="Napoli C."/>
            <person name="Nedelcu A.M."/>
            <person name="Niyogi K."/>
            <person name="Novoselov S.V."/>
            <person name="Paulsen I.T."/>
            <person name="Pazour G."/>
            <person name="Purton S."/>
            <person name="Ral J.P."/>
            <person name="Riano-Pachon D.M."/>
            <person name="Riekhof W."/>
            <person name="Rymarquis L."/>
            <person name="Schroda M."/>
            <person name="Stern D."/>
            <person name="Umen J."/>
            <person name="Willows R."/>
            <person name="Wilson N."/>
            <person name="Zimmer S.L."/>
            <person name="Allmer J."/>
            <person name="Balk J."/>
            <person name="Bisova K."/>
            <person name="Chen C.J."/>
            <person name="Elias M."/>
            <person name="Gendler K."/>
            <person name="Hauser C."/>
            <person name="Lamb M.R."/>
            <person name="Ledford H."/>
            <person name="Long J.C."/>
            <person name="Minagawa J."/>
            <person name="Page M.D."/>
            <person name="Pan J."/>
            <person name="Pootakham W."/>
            <person name="Roje S."/>
            <person name="Rose A."/>
            <person name="Stahlberg E."/>
            <person name="Terauchi A.M."/>
            <person name="Yang P."/>
            <person name="Ball S."/>
            <person name="Bowler C."/>
            <person name="Dieckmann C.L."/>
            <person name="Gladyshev V.N."/>
            <person name="Green P."/>
            <person name="Jorgensen R."/>
            <person name="Mayfield S."/>
            <person name="Mueller-Roeber B."/>
            <person name="Rajamani S."/>
            <person name="Sayre R.T."/>
            <person name="Brokstein P."/>
            <person name="Dubchak I."/>
            <person name="Goodstein D."/>
            <person name="Hornick L."/>
            <person name="Huang Y.W."/>
            <person name="Jhaveri J."/>
            <person name="Luo Y."/>
            <person name="Martinez D."/>
            <person name="Ngau W.C."/>
            <person name="Otillar B."/>
            <person name="Poliakov A."/>
            <person name="Porter A."/>
            <person name="Szajkowski L."/>
            <person name="Werner G."/>
            <person name="Zhou K."/>
            <person name="Grigoriev I.V."/>
            <person name="Rokhsar D.S."/>
            <person name="Grossman A.R."/>
        </authorList>
    </citation>
    <scope>NUCLEOTIDE SEQUENCE [LARGE SCALE GENOMIC DNA]</scope>
    <source>
        <strain evidence="4">CC-503</strain>
        <strain evidence="2">CC-503 cw92 mt+</strain>
    </source>
</reference>
<name>A0A2K3CVJ8_CHLRE</name>
<dbReference type="Gramene" id="PNW72302">
    <property type="protein sequence ID" value="PNW72302"/>
    <property type="gene ID" value="CHLRE_16g673850v5"/>
</dbReference>
<protein>
    <submittedName>
        <fullName evidence="2">Uncharacterized protein</fullName>
    </submittedName>
</protein>
<dbReference type="OrthoDB" id="533699at2759"/>
<dbReference type="AlphaFoldDB" id="A0A2K3CVJ8"/>
<evidence type="ECO:0000256" key="1">
    <source>
        <dbReference type="SAM" id="MobiDB-lite"/>
    </source>
</evidence>
<dbReference type="Proteomes" id="UP000006906">
    <property type="component" value="Chromosome 16"/>
</dbReference>
<dbReference type="Gramene" id="PNW76792">
    <property type="protein sequence ID" value="PNW76792"/>
    <property type="gene ID" value="CHLRE_11g476351v5"/>
</dbReference>
<dbReference type="RefSeq" id="XP_042919638.1">
    <property type="nucleotide sequence ID" value="XM_043067633.1"/>
</dbReference>
<dbReference type="KEGG" id="cre:CHLRE_11g476351v5"/>
<dbReference type="EMBL" id="CM008977">
    <property type="protein sequence ID" value="PNW72302.1"/>
    <property type="molecule type" value="Genomic_DNA"/>
</dbReference>
<feature type="compositionally biased region" description="Basic residues" evidence="1">
    <location>
        <begin position="15"/>
        <end position="31"/>
    </location>
</feature>
<feature type="compositionally biased region" description="Polar residues" evidence="1">
    <location>
        <begin position="33"/>
        <end position="46"/>
    </location>
</feature>
<evidence type="ECO:0000313" key="3">
    <source>
        <dbReference type="EMBL" id="PNW76792.1"/>
    </source>
</evidence>
<dbReference type="STRING" id="3055.A0A2K3CVJ8"/>
<dbReference type="PaxDb" id="3055-EDP01155"/>
<dbReference type="Proteomes" id="UP000006906">
    <property type="component" value="Chromosome 11"/>
</dbReference>
<feature type="region of interest" description="Disordered" evidence="1">
    <location>
        <begin position="1"/>
        <end position="46"/>
    </location>
</feature>